<evidence type="ECO:0000256" key="1">
    <source>
        <dbReference type="ARBA" id="ARBA00004141"/>
    </source>
</evidence>
<dbReference type="RefSeq" id="XP_038050907.1">
    <property type="nucleotide sequence ID" value="XM_038194979.1"/>
</dbReference>
<dbReference type="Gene3D" id="2.60.220.50">
    <property type="match status" value="2"/>
</dbReference>
<feature type="transmembrane region" description="Helical" evidence="6">
    <location>
        <begin position="1403"/>
        <end position="1425"/>
    </location>
</feature>
<keyword evidence="2 6" id="KW-0812">Transmembrane</keyword>
<organism evidence="9 10">
    <name type="scientific">Patiria miniata</name>
    <name type="common">Bat star</name>
    <name type="synonym">Asterina miniata</name>
    <dbReference type="NCBI Taxonomy" id="46514"/>
    <lineage>
        <taxon>Eukaryota</taxon>
        <taxon>Metazoa</taxon>
        <taxon>Echinodermata</taxon>
        <taxon>Eleutherozoa</taxon>
        <taxon>Asterozoa</taxon>
        <taxon>Asteroidea</taxon>
        <taxon>Valvatacea</taxon>
        <taxon>Valvatida</taxon>
        <taxon>Asterinidae</taxon>
        <taxon>Patiria</taxon>
    </lineage>
</organism>
<dbReference type="PROSITE" id="PS50261">
    <property type="entry name" value="G_PROTEIN_RECEP_F2_4"/>
    <property type="match status" value="1"/>
</dbReference>
<evidence type="ECO:0000259" key="8">
    <source>
        <dbReference type="PROSITE" id="PS50261"/>
    </source>
</evidence>
<dbReference type="SUPFAM" id="SSF81321">
    <property type="entry name" value="Family A G protein-coupled receptor-like"/>
    <property type="match status" value="1"/>
</dbReference>
<dbReference type="GO" id="GO:0004930">
    <property type="term" value="F:G protein-coupled receptor activity"/>
    <property type="evidence" value="ECO:0007669"/>
    <property type="project" value="InterPro"/>
</dbReference>
<name>A0A913ZGI8_PATMI</name>
<proteinExistence type="predicted"/>
<keyword evidence="4 6" id="KW-0472">Membrane</keyword>
<evidence type="ECO:0000256" key="4">
    <source>
        <dbReference type="ARBA" id="ARBA00023136"/>
    </source>
</evidence>
<comment type="subcellular location">
    <subcellularLocation>
        <location evidence="1">Membrane</location>
        <topology evidence="1">Multi-pass membrane protein</topology>
    </subcellularLocation>
</comment>
<evidence type="ECO:0000313" key="9">
    <source>
        <dbReference type="EnsemblMetazoa" id="XP_038050907.1"/>
    </source>
</evidence>
<evidence type="ECO:0000259" key="7">
    <source>
        <dbReference type="PROSITE" id="PS50221"/>
    </source>
</evidence>
<feature type="transmembrane region" description="Helical" evidence="6">
    <location>
        <begin position="1181"/>
        <end position="1203"/>
    </location>
</feature>
<sequence length="1499" mass="163282">MLGSSQVPVLSEHRATLIKGTTTLESPTVMGSTATVFTNVRDFASIMIYWKSSYQPTGLPDFSAFGHPYIHNVSLGVVGARVDVVLNRGRSMIYSIASAQACSTTTNGVNFSQDSPAAVVVCERTFNLDYSRWTPATGDVLRYNVSSTNGGYLKLYDRDFSDTIITRYYDGQTVSSYATFTFDFVDPYHCVDVGSGCRTTMLNVGSDVTTQASITIAWQGWVDDLAGIKEFDLQVRQLSGNHGKEMTELLDSPVIYEGVASSGQNVTLPQVGVYSIVLAAVDNAGNFRLSRRFVFFDDDPNDVTMQNNATVRLLSATEETHYEWLIDLDSNGGMTSVVLDWTNRFINIHHLNQGLLKPIGSYASATIDDDYDQYFGQRGRAAVPNALGVAEFRVFYDIDQSGGRTTVNVSDDNSDNWSNEATNTQATYNLTLVDGDSIRFWVEARDLAGHFVRDSALVHADSSPPTIQDFKLIPGLSGISVECATFDEHSGIRSVEWRLFHIENGTDIQRAMQRVPAEHIDPEDCYPASCICVPTGDCYAKHHKPFFVVGAGDFEYFITLTVTNHAGLATSQTIKTERIVTPDNVDQTADSLAKQTNNTSSISADDVATAADLLDSIADAQDTSPDVTANVVKIVEHLQQVDTRELNGTGGAANSSSRIIRALEKQIANVLAAGENVSEVTSSVAVIAMNLDPNLVVEGLQFVALSDRGETNSLLDDNLEVYYGTNNTDVALEKVEVLVQLPDVILKQFPPDSPVPVSFVLYDSTNLFRSQLIEDSRSTDNPQTIGSLIISASLLNVSITDLPPDSPVVITFNLHQEYRRNDNSYQTETCVFWDFSLRDGIGDWSTEGCRKGQPTKGRIVCLCDHATNFAVLVTSPVNTADKAAEDLASLTNDTSSIDAGAFNRIADLLMDIVNSQDTSPEVTANVINVVNNLVQVDTREFNDSESAANSASRVVRALEGQILNVLAAGKHISAVTTSLAVAASHFVPDALVNGVGFAATSGGSGSESLINKDIGVYDSSDGDIPVEKVEASIELPEAILQQFPTGSAVPISFVMYENSNLFRSQQVDNASSTEFPTAIASRIISASVPNVSISDLPYDSPVVITFQLKPVSSPIENTKQTETCVFWDFSLRDGIGDWSPEGCRKGQPTNGRTVCLCDHATNFAVLVNIHGQKVTSLALDIISKIGCIVSIVALVITIAMYSSLRSLRSKTPSRILISFSLSLLCLYLVFVAGIEQTSSRVGCIVVAVLMHYFTLTSVAWMGVEAAGMYLKLVRVFNSNVEHFMIKASVVAWGLPALIVGVILAVDYTEYDNEYSCFLKPGAAFYYGQLLIIGLVFSFNAVFFVLLSRKFLCSDQKLQSTANKRDKKRDRVLKRLQNIAAVSSLLGLTWVFGLLSVIEASSFAFQVIFTVCNSLQGLFIFLLFVVRQENIRASVVARLQRWNKAGGTATASTPLSKLATCAKEYDQSVSNAQTEDVLLDKCEKDNDTFNRPQKSENTYL</sequence>
<accession>A0A913ZGI8</accession>
<dbReference type="SMART" id="SM00303">
    <property type="entry name" value="GPS"/>
    <property type="match status" value="2"/>
</dbReference>
<dbReference type="PANTHER" id="PTHR45692:SF1">
    <property type="entry name" value="G-PROTEIN COUPLED RECEPTORS FAMILY 2 PROFILE 2 DOMAIN-CONTAINING PROTEIN"/>
    <property type="match status" value="1"/>
</dbReference>
<dbReference type="InterPro" id="IPR000832">
    <property type="entry name" value="GPCR_2_secretin-like"/>
</dbReference>
<dbReference type="InterPro" id="IPR017981">
    <property type="entry name" value="GPCR_2-like_7TM"/>
</dbReference>
<keyword evidence="3 6" id="KW-1133">Transmembrane helix</keyword>
<dbReference type="OrthoDB" id="8951579at2759"/>
<dbReference type="CDD" id="cd15040">
    <property type="entry name" value="7tmB2_Adhesion"/>
    <property type="match status" value="1"/>
</dbReference>
<keyword evidence="10" id="KW-1185">Reference proteome</keyword>
<reference evidence="9" key="1">
    <citation type="submission" date="2022-11" db="UniProtKB">
        <authorList>
            <consortium name="EnsemblMetazoa"/>
        </authorList>
    </citation>
    <scope>IDENTIFICATION</scope>
</reference>
<dbReference type="GO" id="GO:0016020">
    <property type="term" value="C:membrane"/>
    <property type="evidence" value="ECO:0007669"/>
    <property type="project" value="UniProtKB-SubCell"/>
</dbReference>
<dbReference type="PROSITE" id="PS50221">
    <property type="entry name" value="GAIN_B"/>
    <property type="match status" value="2"/>
</dbReference>
<keyword evidence="5" id="KW-1015">Disulfide bond</keyword>
<dbReference type="EnsemblMetazoa" id="XM_038194979.1">
    <property type="protein sequence ID" value="XP_038050907.1"/>
    <property type="gene ID" value="LOC119724059"/>
</dbReference>
<feature type="transmembrane region" description="Helical" evidence="6">
    <location>
        <begin position="1283"/>
        <end position="1305"/>
    </location>
</feature>
<dbReference type="Pfam" id="PF01825">
    <property type="entry name" value="GPS"/>
    <property type="match status" value="2"/>
</dbReference>
<evidence type="ECO:0000256" key="5">
    <source>
        <dbReference type="ARBA" id="ARBA00023157"/>
    </source>
</evidence>
<dbReference type="Gene3D" id="1.20.1070.10">
    <property type="entry name" value="Rhodopsin 7-helix transmembrane proteins"/>
    <property type="match status" value="1"/>
</dbReference>
<dbReference type="GO" id="GO:0007166">
    <property type="term" value="P:cell surface receptor signaling pathway"/>
    <property type="evidence" value="ECO:0007669"/>
    <property type="project" value="InterPro"/>
</dbReference>
<dbReference type="GeneID" id="119724059"/>
<dbReference type="InterPro" id="IPR057244">
    <property type="entry name" value="GAIN_B"/>
</dbReference>
<dbReference type="PANTHER" id="PTHR45692">
    <property type="entry name" value="G_PROTEIN_RECEP_F2_4 DOMAIN-CONTAINING PROTEIN"/>
    <property type="match status" value="1"/>
</dbReference>
<protein>
    <submittedName>
        <fullName evidence="9">Uncharacterized protein</fullName>
    </submittedName>
</protein>
<feature type="transmembrane region" description="Helical" evidence="6">
    <location>
        <begin position="1325"/>
        <end position="1346"/>
    </location>
</feature>
<feature type="domain" description="GAIN-B" evidence="7">
    <location>
        <begin position="710"/>
        <end position="879"/>
    </location>
</feature>
<evidence type="ECO:0000256" key="2">
    <source>
        <dbReference type="ARBA" id="ARBA00022692"/>
    </source>
</evidence>
<evidence type="ECO:0000313" key="10">
    <source>
        <dbReference type="Proteomes" id="UP000887568"/>
    </source>
</evidence>
<evidence type="ECO:0000256" key="6">
    <source>
        <dbReference type="SAM" id="Phobius"/>
    </source>
</evidence>
<dbReference type="InterPro" id="IPR046338">
    <property type="entry name" value="GAIN_dom_sf"/>
</dbReference>
<feature type="transmembrane region" description="Helical" evidence="6">
    <location>
        <begin position="1239"/>
        <end position="1263"/>
    </location>
</feature>
<feature type="domain" description="GAIN-B" evidence="7">
    <location>
        <begin position="1005"/>
        <end position="1173"/>
    </location>
</feature>
<feature type="transmembrane region" description="Helical" evidence="6">
    <location>
        <begin position="1215"/>
        <end position="1233"/>
    </location>
</feature>
<dbReference type="Proteomes" id="UP000887568">
    <property type="component" value="Unplaced"/>
</dbReference>
<dbReference type="InterPro" id="IPR000203">
    <property type="entry name" value="GPS"/>
</dbReference>
<feature type="domain" description="G-protein coupled receptors family 2 profile 2" evidence="8">
    <location>
        <begin position="1179"/>
        <end position="1427"/>
    </location>
</feature>
<feature type="transmembrane region" description="Helical" evidence="6">
    <location>
        <begin position="1375"/>
        <end position="1397"/>
    </location>
</feature>
<dbReference type="Pfam" id="PF00002">
    <property type="entry name" value="7tm_2"/>
    <property type="match status" value="1"/>
</dbReference>
<evidence type="ECO:0000256" key="3">
    <source>
        <dbReference type="ARBA" id="ARBA00022989"/>
    </source>
</evidence>